<dbReference type="PROSITE" id="PS51212">
    <property type="entry name" value="WSC"/>
    <property type="match status" value="2"/>
</dbReference>
<keyword evidence="6" id="KW-1185">Reference proteome</keyword>
<feature type="chain" id="PRO_5012937578" evidence="3">
    <location>
        <begin position="22"/>
        <end position="748"/>
    </location>
</feature>
<keyword evidence="3" id="KW-0732">Signal</keyword>
<feature type="domain" description="WSC" evidence="4">
    <location>
        <begin position="141"/>
        <end position="238"/>
    </location>
</feature>
<feature type="domain" description="WSC" evidence="4">
    <location>
        <begin position="35"/>
        <end position="129"/>
    </location>
</feature>
<dbReference type="PANTHER" id="PTHR45964">
    <property type="entry name" value="WSCD FAMILY MEMBER CG9164"/>
    <property type="match status" value="1"/>
</dbReference>
<protein>
    <submittedName>
        <fullName evidence="5">WSC domain-domain-containing protein</fullName>
    </submittedName>
</protein>
<organism evidence="5 6">
    <name type="scientific">Pseudomassariella vexata</name>
    <dbReference type="NCBI Taxonomy" id="1141098"/>
    <lineage>
        <taxon>Eukaryota</taxon>
        <taxon>Fungi</taxon>
        <taxon>Dikarya</taxon>
        <taxon>Ascomycota</taxon>
        <taxon>Pezizomycotina</taxon>
        <taxon>Sordariomycetes</taxon>
        <taxon>Xylariomycetidae</taxon>
        <taxon>Amphisphaeriales</taxon>
        <taxon>Pseudomassariaceae</taxon>
        <taxon>Pseudomassariella</taxon>
    </lineage>
</organism>
<gene>
    <name evidence="5" type="ORF">BCR38DRAFT_436830</name>
</gene>
<evidence type="ECO:0000313" key="5">
    <source>
        <dbReference type="EMBL" id="ORY63434.1"/>
    </source>
</evidence>
<comment type="caution">
    <text evidence="5">The sequence shown here is derived from an EMBL/GenBank/DDBJ whole genome shotgun (WGS) entry which is preliminary data.</text>
</comment>
<feature type="signal peptide" evidence="3">
    <location>
        <begin position="1"/>
        <end position="21"/>
    </location>
</feature>
<dbReference type="EMBL" id="MCFJ01000008">
    <property type="protein sequence ID" value="ORY63434.1"/>
    <property type="molecule type" value="Genomic_DNA"/>
</dbReference>
<dbReference type="Proteomes" id="UP000193689">
    <property type="component" value="Unassembled WGS sequence"/>
</dbReference>
<keyword evidence="1" id="KW-0677">Repeat</keyword>
<feature type="region of interest" description="Disordered" evidence="2">
    <location>
        <begin position="270"/>
        <end position="450"/>
    </location>
</feature>
<evidence type="ECO:0000256" key="2">
    <source>
        <dbReference type="SAM" id="MobiDB-lite"/>
    </source>
</evidence>
<accession>A0A1Y2DWE6</accession>
<feature type="compositionally biased region" description="Basic and acidic residues" evidence="2">
    <location>
        <begin position="670"/>
        <end position="682"/>
    </location>
</feature>
<feature type="region of interest" description="Disordered" evidence="2">
    <location>
        <begin position="669"/>
        <end position="715"/>
    </location>
</feature>
<evidence type="ECO:0000259" key="4">
    <source>
        <dbReference type="PROSITE" id="PS51212"/>
    </source>
</evidence>
<dbReference type="OrthoDB" id="2019572at2759"/>
<dbReference type="RefSeq" id="XP_040715091.1">
    <property type="nucleotide sequence ID" value="XM_040860484.1"/>
</dbReference>
<dbReference type="Pfam" id="PF01822">
    <property type="entry name" value="WSC"/>
    <property type="match status" value="2"/>
</dbReference>
<evidence type="ECO:0000256" key="1">
    <source>
        <dbReference type="ARBA" id="ARBA00022737"/>
    </source>
</evidence>
<dbReference type="InterPro" id="IPR002889">
    <property type="entry name" value="WSC_carb-bd"/>
</dbReference>
<dbReference type="SMART" id="SM00321">
    <property type="entry name" value="WSC"/>
    <property type="match status" value="2"/>
</dbReference>
<evidence type="ECO:0000256" key="3">
    <source>
        <dbReference type="SAM" id="SignalP"/>
    </source>
</evidence>
<dbReference type="InterPro" id="IPR051589">
    <property type="entry name" value="Sialate-O-sulfotransferase"/>
</dbReference>
<dbReference type="AlphaFoldDB" id="A0A1Y2DWE6"/>
<reference evidence="5 6" key="1">
    <citation type="submission" date="2016-07" db="EMBL/GenBank/DDBJ databases">
        <title>Pervasive Adenine N6-methylation of Active Genes in Fungi.</title>
        <authorList>
            <consortium name="DOE Joint Genome Institute"/>
            <person name="Mondo S.J."/>
            <person name="Dannebaum R.O."/>
            <person name="Kuo R.C."/>
            <person name="Labutti K."/>
            <person name="Haridas S."/>
            <person name="Kuo A."/>
            <person name="Salamov A."/>
            <person name="Ahrendt S.R."/>
            <person name="Lipzen A."/>
            <person name="Sullivan W."/>
            <person name="Andreopoulos W.B."/>
            <person name="Clum A."/>
            <person name="Lindquist E."/>
            <person name="Daum C."/>
            <person name="Ramamoorthy G.K."/>
            <person name="Gryganskyi A."/>
            <person name="Culley D."/>
            <person name="Magnuson J.K."/>
            <person name="James T.Y."/>
            <person name="O'Malley M.A."/>
            <person name="Stajich J.E."/>
            <person name="Spatafora J.W."/>
            <person name="Visel A."/>
            <person name="Grigoriev I.V."/>
        </authorList>
    </citation>
    <scope>NUCLEOTIDE SEQUENCE [LARGE SCALE GENOMIC DNA]</scope>
    <source>
        <strain evidence="5 6">CBS 129021</strain>
    </source>
</reference>
<name>A0A1Y2DWE6_9PEZI</name>
<evidence type="ECO:0000313" key="6">
    <source>
        <dbReference type="Proteomes" id="UP000193689"/>
    </source>
</evidence>
<dbReference type="InParanoid" id="A0A1Y2DWE6"/>
<dbReference type="PANTHER" id="PTHR45964:SF5">
    <property type="entry name" value="WSCD FAMILY MEMBER CG9164"/>
    <property type="match status" value="1"/>
</dbReference>
<dbReference type="GeneID" id="63776696"/>
<proteinExistence type="predicted"/>
<dbReference type="STRING" id="1141098.A0A1Y2DWE6"/>
<sequence>MMALKSLAALAALSLVPNVHAWYEQLPPCLSPFQPFLQVGCYDNGLPTEMTALSEMFDKSPDMTVEKCVATCKGNGFRYAGLAWRDTCYCGQTVDKPEVNAATECNLECAGNSSQTCGGDTGLNIYTDTTFLPVDEQTIAEYRPLGCYTDNNPEAKKALFFRQTQLDNEPLTTEICLEACRSKGFPFAGTEFSSECYCGVAIGNGTVHTDDGNCQRTCTGNNDQFCGGAGHINLYVLNDLISLEPCGYTPPQSSSTASSAVSTTSSTVAVSSSTSTTSTSPTSSSTSSTQSSITSTSTLNSTPTSSTISSTSSSTTYSTSTSTSSTTSTPTSTPTSSTRSSTTSSTTYSTSTSTSFTTSTYSTRSSTSSTTSSTTAVSSTTSTSSTRSSTASTTAVPSTSASSTRSTTTSTTSSVRSSTASTTSSVTSTSRGYVTSSTTSTRSTQRTSTTTSPAMCTSRVVTAPTCEYQCGRFCSQPLPDFEDSNSCLTAWSQCAIQIATCFKYAGWPDAMDCFNFYEWCDGIKEYCKGNSRGSKGDCYKKLPPQYPDGSRPTTSTTAFPCTSAPTSTTSTSIKPTSSCPVPTPTGICIQPTSRKYDGPVGGIKLPVLTCNNIEADYNSRSKNVFKLYTESNSKNCKSYPRDQSDNACQEACTVQFNQCSSVYAQGCRTGGKDSSGRIHGEGYKSPSSRKRGRNYSEATGMEKRTGANRWSRGYDDASRDCQMQYDDCKRVNRGIDVRGKCQKFGEGY</sequence>